<name>A0A174H3V6_9BACE</name>
<dbReference type="SUPFAM" id="SSF48452">
    <property type="entry name" value="TPR-like"/>
    <property type="match status" value="1"/>
</dbReference>
<dbReference type="EMBL" id="CZAI01000001">
    <property type="protein sequence ID" value="CUO67750.1"/>
    <property type="molecule type" value="Genomic_DNA"/>
</dbReference>
<evidence type="ECO:0000313" key="2">
    <source>
        <dbReference type="EMBL" id="RHH88246.1"/>
    </source>
</evidence>
<evidence type="ECO:0000313" key="3">
    <source>
        <dbReference type="Proteomes" id="UP000095657"/>
    </source>
</evidence>
<dbReference type="Gene3D" id="1.25.40.10">
    <property type="entry name" value="Tetratricopeptide repeat domain"/>
    <property type="match status" value="1"/>
</dbReference>
<dbReference type="EMBL" id="QRKD01000014">
    <property type="protein sequence ID" value="RHH88246.1"/>
    <property type="molecule type" value="Genomic_DNA"/>
</dbReference>
<protein>
    <submittedName>
        <fullName evidence="2">DUF3868 domain-containing protein</fullName>
    </submittedName>
    <submittedName>
        <fullName evidence="1">OmpA family</fullName>
    </submittedName>
</protein>
<organism evidence="1 3">
    <name type="scientific">Bacteroides caccae</name>
    <dbReference type="NCBI Taxonomy" id="47678"/>
    <lineage>
        <taxon>Bacteria</taxon>
        <taxon>Pseudomonadati</taxon>
        <taxon>Bacteroidota</taxon>
        <taxon>Bacteroidia</taxon>
        <taxon>Bacteroidales</taxon>
        <taxon>Bacteroidaceae</taxon>
        <taxon>Bacteroides</taxon>
    </lineage>
</organism>
<sequence>MKTGGFFIITIILSLSIQAQTVVTKETGTIRPTSSSLYKAGKELVVSISIDITRDLSSNESMVLVPIVCDTLEHRLKLPPIYINSRKQHIVFLRETSKKEKSAQALQRKNGNKQTMHYLQSVPFEQWMNQATLSLIEKSCGCGIPDAEDFICIARLHPRPTFVPQLAFLTPQVETSKIRTEKGSAFIDFPVNVTAIHKEFSNNVIELNKIIETINTVKNDSNVSITRISIHGYASPDGPLQLNERLARERTRTLKEYVSQLYPFDGKYIHTTYTPEDWEGFEALLSDTTFQDKEAIMKIVTSNMHPDRKEEIIRMRFPAFYRFVLKHWFVILRHSDYTVEYHVRPFTIEESQKVFDTNPKNLSLEEMFRLALTYTPGSATYNKIFMTAVQLFPDNPTANLNAACIALIQKDTKTAAVFLEKAPPLPETTLAKGVLCFLQGNFKEAEALFRQSKDAGLLQADDNLKQILEVK</sequence>
<dbReference type="RefSeq" id="WP_055170085.1">
    <property type="nucleotide sequence ID" value="NZ_CAXSLD010000017.1"/>
</dbReference>
<reference evidence="1 3" key="1">
    <citation type="submission" date="2015-09" db="EMBL/GenBank/DDBJ databases">
        <authorList>
            <consortium name="Pathogen Informatics"/>
        </authorList>
    </citation>
    <scope>NUCLEOTIDE SEQUENCE [LARGE SCALE GENOMIC DNA]</scope>
    <source>
        <strain evidence="1 3">2789STDY5834880</strain>
    </source>
</reference>
<accession>A0A174H3V6</accession>
<dbReference type="STRING" id="47678.ERS852494_00492"/>
<dbReference type="Proteomes" id="UP000095657">
    <property type="component" value="Unassembled WGS sequence"/>
</dbReference>
<evidence type="ECO:0000313" key="4">
    <source>
        <dbReference type="Proteomes" id="UP000283512"/>
    </source>
</evidence>
<evidence type="ECO:0000313" key="1">
    <source>
        <dbReference type="EMBL" id="CUO67750.1"/>
    </source>
</evidence>
<dbReference type="Proteomes" id="UP000283512">
    <property type="component" value="Unassembled WGS sequence"/>
</dbReference>
<gene>
    <name evidence="2" type="ORF">DW190_14150</name>
    <name evidence="1" type="ORF">ERS852494_00492</name>
</gene>
<dbReference type="InterPro" id="IPR011990">
    <property type="entry name" value="TPR-like_helical_dom_sf"/>
</dbReference>
<proteinExistence type="predicted"/>
<reference evidence="2 4" key="2">
    <citation type="submission" date="2018-08" db="EMBL/GenBank/DDBJ databases">
        <title>A genome reference for cultivated species of the human gut microbiota.</title>
        <authorList>
            <person name="Zou Y."/>
            <person name="Xue W."/>
            <person name="Luo G."/>
        </authorList>
    </citation>
    <scope>NUCLEOTIDE SEQUENCE [LARGE SCALE GENOMIC DNA]</scope>
    <source>
        <strain evidence="2 4">AM16-49B</strain>
    </source>
</reference>
<dbReference type="AlphaFoldDB" id="A0A174H3V6"/>